<dbReference type="PROSITE" id="PS51459">
    <property type="entry name" value="FIDO"/>
    <property type="match status" value="1"/>
</dbReference>
<comment type="catalytic activity">
    <reaction evidence="7">
        <text>L-tyrosyl-[protein] + ATP = O-(5'-adenylyl)-L-tyrosyl-[protein] + diphosphate</text>
        <dbReference type="Rhea" id="RHEA:54288"/>
        <dbReference type="Rhea" id="RHEA-COMP:10136"/>
        <dbReference type="Rhea" id="RHEA-COMP:13846"/>
        <dbReference type="ChEBI" id="CHEBI:30616"/>
        <dbReference type="ChEBI" id="CHEBI:33019"/>
        <dbReference type="ChEBI" id="CHEBI:46858"/>
        <dbReference type="ChEBI" id="CHEBI:83624"/>
        <dbReference type="EC" id="2.7.7.108"/>
    </reaction>
</comment>
<dbReference type="PANTHER" id="PTHR39560:SF1">
    <property type="entry name" value="PROTEIN ADENYLYLTRANSFERASE FIC-RELATED"/>
    <property type="match status" value="1"/>
</dbReference>
<dbReference type="Pfam" id="PF02661">
    <property type="entry name" value="Fic"/>
    <property type="match status" value="1"/>
</dbReference>
<dbReference type="SUPFAM" id="SSF140931">
    <property type="entry name" value="Fic-like"/>
    <property type="match status" value="1"/>
</dbReference>
<dbReference type="GO" id="GO:0005524">
    <property type="term" value="F:ATP binding"/>
    <property type="evidence" value="ECO:0007669"/>
    <property type="project" value="UniProtKB-KW"/>
</dbReference>
<evidence type="ECO:0000256" key="1">
    <source>
        <dbReference type="ARBA" id="ARBA00022679"/>
    </source>
</evidence>
<keyword evidence="2" id="KW-0548">Nucleotidyltransferase</keyword>
<dbReference type="GO" id="GO:0051302">
    <property type="term" value="P:regulation of cell division"/>
    <property type="evidence" value="ECO:0007669"/>
    <property type="project" value="TreeGrafter"/>
</dbReference>
<organism evidence="9 10">
    <name type="scientific">Methylobacillus rhizosphaerae</name>
    <dbReference type="NCBI Taxonomy" id="551994"/>
    <lineage>
        <taxon>Bacteria</taxon>
        <taxon>Pseudomonadati</taxon>
        <taxon>Pseudomonadota</taxon>
        <taxon>Betaproteobacteria</taxon>
        <taxon>Nitrosomonadales</taxon>
        <taxon>Methylophilaceae</taxon>
        <taxon>Methylobacillus</taxon>
    </lineage>
</organism>
<dbReference type="EC" id="2.7.7.108" evidence="5"/>
<dbReference type="InterPro" id="IPR003812">
    <property type="entry name" value="Fido"/>
</dbReference>
<dbReference type="OrthoDB" id="9813719at2"/>
<evidence type="ECO:0000259" key="8">
    <source>
        <dbReference type="PROSITE" id="PS51459"/>
    </source>
</evidence>
<dbReference type="EMBL" id="FZOA01000005">
    <property type="protein sequence ID" value="SNR84338.1"/>
    <property type="molecule type" value="Genomic_DNA"/>
</dbReference>
<dbReference type="PANTHER" id="PTHR39560">
    <property type="entry name" value="PROTEIN ADENYLYLTRANSFERASE FIC-RELATED"/>
    <property type="match status" value="1"/>
</dbReference>
<comment type="catalytic activity">
    <reaction evidence="6">
        <text>L-threonyl-[protein] + ATP = 3-O-(5'-adenylyl)-L-threonyl-[protein] + diphosphate</text>
        <dbReference type="Rhea" id="RHEA:54292"/>
        <dbReference type="Rhea" id="RHEA-COMP:11060"/>
        <dbReference type="Rhea" id="RHEA-COMP:13847"/>
        <dbReference type="ChEBI" id="CHEBI:30013"/>
        <dbReference type="ChEBI" id="CHEBI:30616"/>
        <dbReference type="ChEBI" id="CHEBI:33019"/>
        <dbReference type="ChEBI" id="CHEBI:138113"/>
        <dbReference type="EC" id="2.7.7.108"/>
    </reaction>
</comment>
<reference evidence="10" key="1">
    <citation type="submission" date="2017-06" db="EMBL/GenBank/DDBJ databases">
        <authorList>
            <person name="Varghese N."/>
            <person name="Submissions S."/>
        </authorList>
    </citation>
    <scope>NUCLEOTIDE SEQUENCE [LARGE SCALE GENOMIC DNA]</scope>
    <source>
        <strain evidence="10">Ca-68</strain>
    </source>
</reference>
<dbReference type="GO" id="GO:0070733">
    <property type="term" value="F:AMPylase activity"/>
    <property type="evidence" value="ECO:0007669"/>
    <property type="project" value="UniProtKB-EC"/>
</dbReference>
<protein>
    <recommendedName>
        <fullName evidence="5">protein adenylyltransferase</fullName>
        <ecNumber evidence="5">2.7.7.108</ecNumber>
    </recommendedName>
</protein>
<evidence type="ECO:0000313" key="10">
    <source>
        <dbReference type="Proteomes" id="UP000198305"/>
    </source>
</evidence>
<keyword evidence="1" id="KW-0808">Transferase</keyword>
<sequence length="234" mass="26617">MSKPDNNPLLAKRQENEARFAYVRILELHHAPVQGLFDAAHLREINRRIFQDLPKLGYADVKPGQYRPPVEDGRDWLKTRYLETVRHSLTVAYSAMDQASQKQIEQVLKAADPTRLSTLSVDEFADEIGDLYTNLDYLHPFADGNSRTLRVFTQQLARESGFALDWERFAKTPAGRDQVYIARDLSVNQLALAKVQDPGTQRDIIFSLDIFEGNKDLPALIKEITRPASAVVPR</sequence>
<evidence type="ECO:0000256" key="7">
    <source>
        <dbReference type="ARBA" id="ARBA00048696"/>
    </source>
</evidence>
<evidence type="ECO:0000256" key="4">
    <source>
        <dbReference type="ARBA" id="ARBA00022840"/>
    </source>
</evidence>
<dbReference type="Gene3D" id="1.10.3290.10">
    <property type="entry name" value="Fido-like domain"/>
    <property type="match status" value="1"/>
</dbReference>
<evidence type="ECO:0000256" key="3">
    <source>
        <dbReference type="ARBA" id="ARBA00022741"/>
    </source>
</evidence>
<dbReference type="InterPro" id="IPR036597">
    <property type="entry name" value="Fido-like_dom_sf"/>
</dbReference>
<name>A0A238ZMZ1_9PROT</name>
<dbReference type="RefSeq" id="WP_089375472.1">
    <property type="nucleotide sequence ID" value="NZ_FZOA01000005.1"/>
</dbReference>
<feature type="domain" description="Fido" evidence="8">
    <location>
        <begin position="37"/>
        <end position="201"/>
    </location>
</feature>
<accession>A0A238ZMZ1</accession>
<dbReference type="Proteomes" id="UP000198305">
    <property type="component" value="Unassembled WGS sequence"/>
</dbReference>
<evidence type="ECO:0000256" key="6">
    <source>
        <dbReference type="ARBA" id="ARBA00047939"/>
    </source>
</evidence>
<dbReference type="AlphaFoldDB" id="A0A238ZMZ1"/>
<keyword evidence="10" id="KW-1185">Reference proteome</keyword>
<evidence type="ECO:0000256" key="2">
    <source>
        <dbReference type="ARBA" id="ARBA00022695"/>
    </source>
</evidence>
<proteinExistence type="predicted"/>
<keyword evidence="3" id="KW-0547">Nucleotide-binding</keyword>
<evidence type="ECO:0000256" key="5">
    <source>
        <dbReference type="ARBA" id="ARBA00034531"/>
    </source>
</evidence>
<gene>
    <name evidence="9" type="ORF">SAMN05192560_1358</name>
</gene>
<evidence type="ECO:0000313" key="9">
    <source>
        <dbReference type="EMBL" id="SNR84338.1"/>
    </source>
</evidence>
<keyword evidence="4" id="KW-0067">ATP-binding</keyword>